<dbReference type="NCBIfam" id="TIGR01444">
    <property type="entry name" value="fkbM_fam"/>
    <property type="match status" value="1"/>
</dbReference>
<dbReference type="GO" id="GO:0032259">
    <property type="term" value="P:methylation"/>
    <property type="evidence" value="ECO:0007669"/>
    <property type="project" value="UniProtKB-KW"/>
</dbReference>
<dbReference type="PANTHER" id="PTHR36973:SF4">
    <property type="entry name" value="NODULATION PROTEIN"/>
    <property type="match status" value="1"/>
</dbReference>
<dbReference type="Pfam" id="PF05050">
    <property type="entry name" value="Methyltransf_21"/>
    <property type="match status" value="1"/>
</dbReference>
<dbReference type="SUPFAM" id="SSF53335">
    <property type="entry name" value="S-adenosyl-L-methionine-dependent methyltransferases"/>
    <property type="match status" value="1"/>
</dbReference>
<dbReference type="RefSeq" id="WP_091205742.1">
    <property type="nucleotide sequence ID" value="NZ_FONQ01000010.1"/>
</dbReference>
<organism evidence="2 3">
    <name type="scientific">Flavobacterium xueshanense</name>
    <dbReference type="NCBI Taxonomy" id="935223"/>
    <lineage>
        <taxon>Bacteria</taxon>
        <taxon>Pseudomonadati</taxon>
        <taxon>Bacteroidota</taxon>
        <taxon>Flavobacteriia</taxon>
        <taxon>Flavobacteriales</taxon>
        <taxon>Flavobacteriaceae</taxon>
        <taxon>Flavobacterium</taxon>
    </lineage>
</organism>
<evidence type="ECO:0000259" key="1">
    <source>
        <dbReference type="Pfam" id="PF05050"/>
    </source>
</evidence>
<evidence type="ECO:0000313" key="3">
    <source>
        <dbReference type="Proteomes" id="UP000198596"/>
    </source>
</evidence>
<feature type="domain" description="Methyltransferase FkbM" evidence="1">
    <location>
        <begin position="55"/>
        <end position="219"/>
    </location>
</feature>
<dbReference type="PANTHER" id="PTHR36973">
    <property type="entry name" value="SLL1456 PROTEIN-RELATED"/>
    <property type="match status" value="1"/>
</dbReference>
<evidence type="ECO:0000313" key="2">
    <source>
        <dbReference type="EMBL" id="SFF15599.1"/>
    </source>
</evidence>
<dbReference type="EMBL" id="FONQ01000010">
    <property type="protein sequence ID" value="SFF15599.1"/>
    <property type="molecule type" value="Genomic_DNA"/>
</dbReference>
<dbReference type="InterPro" id="IPR029063">
    <property type="entry name" value="SAM-dependent_MTases_sf"/>
</dbReference>
<dbReference type="Gene3D" id="3.40.50.150">
    <property type="entry name" value="Vaccinia Virus protein VP39"/>
    <property type="match status" value="1"/>
</dbReference>
<protein>
    <submittedName>
        <fullName evidence="2">Methyltransferase, FkbM family</fullName>
    </submittedName>
</protein>
<dbReference type="InterPro" id="IPR006342">
    <property type="entry name" value="FkbM_mtfrase"/>
</dbReference>
<name>A0A1I2GES9_9FLAO</name>
<dbReference type="AlphaFoldDB" id="A0A1I2GES9"/>
<keyword evidence="3" id="KW-1185">Reference proteome</keyword>
<accession>A0A1I2GES9</accession>
<dbReference type="STRING" id="935223.SAMN04488131_11019"/>
<dbReference type="OrthoDB" id="9812600at2"/>
<proteinExistence type="predicted"/>
<keyword evidence="2" id="KW-0808">Transferase</keyword>
<sequence>MKKKIKRFVNFLGYELRNIKSPTTIGALCNRPVGSMVTILEDLRLCGLECKSILDVGANSSSWSRLAKKIFHEAHFYLIEPQIEMEDKLIAFTNEFSNSAYFLNGVGSANEILTLTIWDDLAGSSLLPKEDEKLLKNGKQRKIEIVTIDHLIESNEIMMPELIKLDIQGFELEALKGATKTFGYTEVYILEVSLFPFSDGPGMPIFGDVINFMLDYGYVVYDFAGFLRRPLDGALGQCDICFVKKDGFLRQSNDWQ</sequence>
<reference evidence="3" key="1">
    <citation type="submission" date="2016-10" db="EMBL/GenBank/DDBJ databases">
        <authorList>
            <person name="Varghese N."/>
            <person name="Submissions S."/>
        </authorList>
    </citation>
    <scope>NUCLEOTIDE SEQUENCE [LARGE SCALE GENOMIC DNA]</scope>
    <source>
        <strain evidence="3">CGMCC 1.9227</strain>
    </source>
</reference>
<dbReference type="InterPro" id="IPR053188">
    <property type="entry name" value="FkbM_Methyltransferase"/>
</dbReference>
<gene>
    <name evidence="2" type="ORF">SAMN04488131_11019</name>
</gene>
<keyword evidence="2" id="KW-0489">Methyltransferase</keyword>
<dbReference type="GO" id="GO:0008171">
    <property type="term" value="F:O-methyltransferase activity"/>
    <property type="evidence" value="ECO:0007669"/>
    <property type="project" value="TreeGrafter"/>
</dbReference>
<dbReference type="Proteomes" id="UP000198596">
    <property type="component" value="Unassembled WGS sequence"/>
</dbReference>